<dbReference type="AlphaFoldDB" id="A0A5D4IJI8"/>
<name>A0A5D4IJI8_9ACTN</name>
<evidence type="ECO:0000313" key="2">
    <source>
        <dbReference type="Proteomes" id="UP000323242"/>
    </source>
</evidence>
<dbReference type="RefSeq" id="WP_148904443.1">
    <property type="nucleotide sequence ID" value="NZ_VSZQ01000223.1"/>
</dbReference>
<dbReference type="Pfam" id="PF15594">
    <property type="entry name" value="Imm50"/>
    <property type="match status" value="1"/>
</dbReference>
<evidence type="ECO:0008006" key="3">
    <source>
        <dbReference type="Google" id="ProtNLM"/>
    </source>
</evidence>
<keyword evidence="2" id="KW-1185">Reference proteome</keyword>
<organism evidence="1 2">
    <name type="scientific">Streptomyces parvus</name>
    <dbReference type="NCBI Taxonomy" id="66428"/>
    <lineage>
        <taxon>Bacteria</taxon>
        <taxon>Bacillati</taxon>
        <taxon>Actinomycetota</taxon>
        <taxon>Actinomycetes</taxon>
        <taxon>Kitasatosporales</taxon>
        <taxon>Streptomycetaceae</taxon>
        <taxon>Streptomyces</taxon>
    </lineage>
</organism>
<comment type="caution">
    <text evidence="1">The sequence shown here is derived from an EMBL/GenBank/DDBJ whole genome shotgun (WGS) entry which is preliminary data.</text>
</comment>
<dbReference type="EMBL" id="VSZQ01000223">
    <property type="protein sequence ID" value="TYR51823.1"/>
    <property type="molecule type" value="Genomic_DNA"/>
</dbReference>
<proteinExistence type="predicted"/>
<protein>
    <recommendedName>
        <fullName evidence="3">Immunity protein 50</fullName>
    </recommendedName>
</protein>
<evidence type="ECO:0000313" key="1">
    <source>
        <dbReference type="EMBL" id="TYR51823.1"/>
    </source>
</evidence>
<dbReference type="InterPro" id="IPR028957">
    <property type="entry name" value="Imm50"/>
</dbReference>
<accession>A0A5D4IJI8</accession>
<reference evidence="1 2" key="1">
    <citation type="submission" date="2019-08" db="EMBL/GenBank/DDBJ databases">
        <title>Draft genome for granaticin producer strain Streptomyces parvus C05.</title>
        <authorList>
            <person name="Gonzalez-Pimentel J.L."/>
        </authorList>
    </citation>
    <scope>NUCLEOTIDE SEQUENCE [LARGE SCALE GENOMIC DNA]</scope>
    <source>
        <strain evidence="1 2">C05</strain>
    </source>
</reference>
<gene>
    <name evidence="1" type="ORF">FY004_30590</name>
</gene>
<sequence>MQWITLLNNPEGINAIYLQDPPDLHGVRIHEVSLQVEGPTLKLRFDLPAHPDHPPRKWLAQKYNTVQVELSFSGLKSISLSGFGTDISTDVSLTGEDGVNVKATSAGFHLQANATTAFVSKLSAYANEL</sequence>
<dbReference type="Proteomes" id="UP000323242">
    <property type="component" value="Unassembled WGS sequence"/>
</dbReference>